<keyword evidence="3" id="KW-1185">Reference proteome</keyword>
<proteinExistence type="predicted"/>
<accession>A0A9X2JIH4</accession>
<name>A0A9X2JIH4_9BACT</name>
<feature type="chain" id="PRO_5040825571" description="Secreted protein with PEP-CTERM sorting signal" evidence="1">
    <location>
        <begin position="24"/>
        <end position="235"/>
    </location>
</feature>
<gene>
    <name evidence="2" type="ORF">NG895_17610</name>
</gene>
<dbReference type="RefSeq" id="WP_252853831.1">
    <property type="nucleotide sequence ID" value="NZ_JAMXLR010000061.1"/>
</dbReference>
<protein>
    <recommendedName>
        <fullName evidence="4">Secreted protein with PEP-CTERM sorting signal</fullName>
    </recommendedName>
</protein>
<keyword evidence="1" id="KW-0732">Signal</keyword>
<evidence type="ECO:0008006" key="4">
    <source>
        <dbReference type="Google" id="ProtNLM"/>
    </source>
</evidence>
<evidence type="ECO:0000313" key="2">
    <source>
        <dbReference type="EMBL" id="MCO6045718.1"/>
    </source>
</evidence>
<dbReference type="Proteomes" id="UP001155241">
    <property type="component" value="Unassembled WGS sequence"/>
</dbReference>
<evidence type="ECO:0000256" key="1">
    <source>
        <dbReference type="SAM" id="SignalP"/>
    </source>
</evidence>
<feature type="signal peptide" evidence="1">
    <location>
        <begin position="1"/>
        <end position="23"/>
    </location>
</feature>
<dbReference type="AlphaFoldDB" id="A0A9X2JIH4"/>
<reference evidence="2" key="1">
    <citation type="submission" date="2022-06" db="EMBL/GenBank/DDBJ databases">
        <title>Aeoliella straminimaris, a novel planctomycete from sediments.</title>
        <authorList>
            <person name="Vitorino I.R."/>
            <person name="Lage O.M."/>
        </authorList>
    </citation>
    <scope>NUCLEOTIDE SEQUENCE</scope>
    <source>
        <strain evidence="2">ICT_H6.2</strain>
    </source>
</reference>
<organism evidence="2 3">
    <name type="scientific">Aeoliella straminimaris</name>
    <dbReference type="NCBI Taxonomy" id="2954799"/>
    <lineage>
        <taxon>Bacteria</taxon>
        <taxon>Pseudomonadati</taxon>
        <taxon>Planctomycetota</taxon>
        <taxon>Planctomycetia</taxon>
        <taxon>Pirellulales</taxon>
        <taxon>Lacipirellulaceae</taxon>
        <taxon>Aeoliella</taxon>
    </lineage>
</organism>
<evidence type="ECO:0000313" key="3">
    <source>
        <dbReference type="Proteomes" id="UP001155241"/>
    </source>
</evidence>
<sequence length="235" mass="24189">MKKLVATSVGLLCSLVLSSSVSASLFVADLVDGSGSLPIPGNQAWTGQLGDDFNTTSTIKITSIGVFDDDGDGTSGDLVWQLFNVETGALVHQETVAATGSRTPGSTIEDNYIFQTLATPLVLAAGQTYSAVAYGFDSIDKNFNTNFDLAGLDVVFSTEGLVAAGGRYSASPSASLPTIGAGNSASTQDYNFGAATFEYAVVPEASSLIVWSCILLTGVGLAWYRGSLQAPVANS</sequence>
<comment type="caution">
    <text evidence="2">The sequence shown here is derived from an EMBL/GenBank/DDBJ whole genome shotgun (WGS) entry which is preliminary data.</text>
</comment>
<dbReference type="EMBL" id="JAMXLR010000061">
    <property type="protein sequence ID" value="MCO6045718.1"/>
    <property type="molecule type" value="Genomic_DNA"/>
</dbReference>